<dbReference type="Proteomes" id="UP001177021">
    <property type="component" value="Unassembled WGS sequence"/>
</dbReference>
<proteinExistence type="predicted"/>
<keyword evidence="2" id="KW-1185">Reference proteome</keyword>
<reference evidence="1" key="1">
    <citation type="submission" date="2023-10" db="EMBL/GenBank/DDBJ databases">
        <authorList>
            <person name="Rodriguez Cubillos JULIANA M."/>
            <person name="De Vega J."/>
        </authorList>
    </citation>
    <scope>NUCLEOTIDE SEQUENCE</scope>
</reference>
<name>A0ACB0KKD5_TRIPR</name>
<comment type="caution">
    <text evidence="1">The sequence shown here is derived from an EMBL/GenBank/DDBJ whole genome shotgun (WGS) entry which is preliminary data.</text>
</comment>
<evidence type="ECO:0000313" key="2">
    <source>
        <dbReference type="Proteomes" id="UP001177021"/>
    </source>
</evidence>
<accession>A0ACB0KKD5</accession>
<organism evidence="1 2">
    <name type="scientific">Trifolium pratense</name>
    <name type="common">Red clover</name>
    <dbReference type="NCBI Taxonomy" id="57577"/>
    <lineage>
        <taxon>Eukaryota</taxon>
        <taxon>Viridiplantae</taxon>
        <taxon>Streptophyta</taxon>
        <taxon>Embryophyta</taxon>
        <taxon>Tracheophyta</taxon>
        <taxon>Spermatophyta</taxon>
        <taxon>Magnoliopsida</taxon>
        <taxon>eudicotyledons</taxon>
        <taxon>Gunneridae</taxon>
        <taxon>Pentapetalae</taxon>
        <taxon>rosids</taxon>
        <taxon>fabids</taxon>
        <taxon>Fabales</taxon>
        <taxon>Fabaceae</taxon>
        <taxon>Papilionoideae</taxon>
        <taxon>50 kb inversion clade</taxon>
        <taxon>NPAAA clade</taxon>
        <taxon>Hologalegina</taxon>
        <taxon>IRL clade</taxon>
        <taxon>Trifolieae</taxon>
        <taxon>Trifolium</taxon>
    </lineage>
</organism>
<protein>
    <submittedName>
        <fullName evidence="1">Uncharacterized protein</fullName>
    </submittedName>
</protein>
<sequence length="208" mass="24045">MVAEAKLCSYLPEELWEYIIKFHDGDDATLMSLSVVSKQFLSITNRVRSTVTITNQTIPFLPCLFYRFPNITSLNLQSFSNIAGLDALLCIIPTLLLDIKSLNISKTDNILASKLRALSKKMKNLRSLTCSNIYFVDVSELFFIADCFPLLEELNLNFRTIYPAYNTVFNNYHQFLPLPKLRKINLFGDEMSYKLFSSLWERHFTIDL</sequence>
<dbReference type="EMBL" id="CASHSV030000206">
    <property type="protein sequence ID" value="CAJ2656268.1"/>
    <property type="molecule type" value="Genomic_DNA"/>
</dbReference>
<evidence type="ECO:0000313" key="1">
    <source>
        <dbReference type="EMBL" id="CAJ2656268.1"/>
    </source>
</evidence>
<gene>
    <name evidence="1" type="ORF">MILVUS5_LOCUS23053</name>
</gene>